<dbReference type="AlphaFoldDB" id="A0A5B7EG78"/>
<name>A0A5B7EG78_PORTR</name>
<comment type="caution">
    <text evidence="2">The sequence shown here is derived from an EMBL/GenBank/DDBJ whole genome shotgun (WGS) entry which is preliminary data.</text>
</comment>
<evidence type="ECO:0000256" key="1">
    <source>
        <dbReference type="SAM" id="MobiDB-lite"/>
    </source>
</evidence>
<feature type="region of interest" description="Disordered" evidence="1">
    <location>
        <begin position="79"/>
        <end position="98"/>
    </location>
</feature>
<evidence type="ECO:0000313" key="3">
    <source>
        <dbReference type="Proteomes" id="UP000324222"/>
    </source>
</evidence>
<dbReference type="Proteomes" id="UP000324222">
    <property type="component" value="Unassembled WGS sequence"/>
</dbReference>
<sequence length="126" mass="13642">MNKAPTKKMSVEAISENHTFMASLVDSQDIRLTAGQPQKMITHVNKIKLPVGGEKKLCLPTKDGMTSHDLTRQSVSPHIPAVNSTHMDSPFLSPGLPGAMDKDTAFQPSLPQLSACCRHVHFPKGA</sequence>
<protein>
    <submittedName>
        <fullName evidence="2">Uncharacterized protein</fullName>
    </submittedName>
</protein>
<dbReference type="EMBL" id="VSRR010002455">
    <property type="protein sequence ID" value="MPC31534.1"/>
    <property type="molecule type" value="Genomic_DNA"/>
</dbReference>
<gene>
    <name evidence="2" type="ORF">E2C01_024827</name>
</gene>
<reference evidence="2 3" key="1">
    <citation type="submission" date="2019-05" db="EMBL/GenBank/DDBJ databases">
        <title>Another draft genome of Portunus trituberculatus and its Hox gene families provides insights of decapod evolution.</title>
        <authorList>
            <person name="Jeong J.-H."/>
            <person name="Song I."/>
            <person name="Kim S."/>
            <person name="Choi T."/>
            <person name="Kim D."/>
            <person name="Ryu S."/>
            <person name="Kim W."/>
        </authorList>
    </citation>
    <scope>NUCLEOTIDE SEQUENCE [LARGE SCALE GENOMIC DNA]</scope>
    <source>
        <tissue evidence="2">Muscle</tissue>
    </source>
</reference>
<proteinExistence type="predicted"/>
<organism evidence="2 3">
    <name type="scientific">Portunus trituberculatus</name>
    <name type="common">Swimming crab</name>
    <name type="synonym">Neptunus trituberculatus</name>
    <dbReference type="NCBI Taxonomy" id="210409"/>
    <lineage>
        <taxon>Eukaryota</taxon>
        <taxon>Metazoa</taxon>
        <taxon>Ecdysozoa</taxon>
        <taxon>Arthropoda</taxon>
        <taxon>Crustacea</taxon>
        <taxon>Multicrustacea</taxon>
        <taxon>Malacostraca</taxon>
        <taxon>Eumalacostraca</taxon>
        <taxon>Eucarida</taxon>
        <taxon>Decapoda</taxon>
        <taxon>Pleocyemata</taxon>
        <taxon>Brachyura</taxon>
        <taxon>Eubrachyura</taxon>
        <taxon>Portunoidea</taxon>
        <taxon>Portunidae</taxon>
        <taxon>Portuninae</taxon>
        <taxon>Portunus</taxon>
    </lineage>
</organism>
<evidence type="ECO:0000313" key="2">
    <source>
        <dbReference type="EMBL" id="MPC31534.1"/>
    </source>
</evidence>
<accession>A0A5B7EG78</accession>
<keyword evidence="3" id="KW-1185">Reference proteome</keyword>